<dbReference type="Proteomes" id="UP001498398">
    <property type="component" value="Unassembled WGS sequence"/>
</dbReference>
<keyword evidence="4" id="KW-1185">Reference proteome</keyword>
<name>A0ABR1J1I5_9AGAR</name>
<reference evidence="3 4" key="1">
    <citation type="submission" date="2024-01" db="EMBL/GenBank/DDBJ databases">
        <title>A draft genome for the cacao thread blight pathogen Marasmiellus scandens.</title>
        <authorList>
            <person name="Baruah I.K."/>
            <person name="Leung J."/>
            <person name="Bukari Y."/>
            <person name="Amoako-Attah I."/>
            <person name="Meinhardt L.W."/>
            <person name="Bailey B.A."/>
            <person name="Cohen S.P."/>
        </authorList>
    </citation>
    <scope>NUCLEOTIDE SEQUENCE [LARGE SCALE GENOMIC DNA]</scope>
    <source>
        <strain evidence="3 4">GH-19</strain>
    </source>
</reference>
<evidence type="ECO:0000256" key="1">
    <source>
        <dbReference type="SAM" id="MobiDB-lite"/>
    </source>
</evidence>
<sequence length="256" mass="29627">MSRRVLDLTTEELLKYLVFEHAMPDDLDQEIVNSWARATENRSDRASQVLNLYDRDIRELRGVARKLHVNIRKELRPMVAQNYGFKYGRGSQLHNRELHLALHSRISFIFKDPSNRKGFYRNPIIFKTVAFILDLVDEIDYDDKLLDGVPLPTLALALVSIEQAINEWQTGKFVPLRSDSKIHYGHYGQRFLLHLRTLSALDSSFKKRLQEQLLVEYCSNEPILLDQADLDRVAKEASDDDAASNLDYRTPTPGEN</sequence>
<organism evidence="3 4">
    <name type="scientific">Marasmiellus scandens</name>
    <dbReference type="NCBI Taxonomy" id="2682957"/>
    <lineage>
        <taxon>Eukaryota</taxon>
        <taxon>Fungi</taxon>
        <taxon>Dikarya</taxon>
        <taxon>Basidiomycota</taxon>
        <taxon>Agaricomycotina</taxon>
        <taxon>Agaricomycetes</taxon>
        <taxon>Agaricomycetidae</taxon>
        <taxon>Agaricales</taxon>
        <taxon>Marasmiineae</taxon>
        <taxon>Omphalotaceae</taxon>
        <taxon>Marasmiellus</taxon>
    </lineage>
</organism>
<accession>A0ABR1J1I5</accession>
<comment type="caution">
    <text evidence="3">The sequence shown here is derived from an EMBL/GenBank/DDBJ whole genome shotgun (WGS) entry which is preliminary data.</text>
</comment>
<evidence type="ECO:0000313" key="4">
    <source>
        <dbReference type="Proteomes" id="UP001498398"/>
    </source>
</evidence>
<feature type="domain" description="DUF6532" evidence="2">
    <location>
        <begin position="13"/>
        <end position="198"/>
    </location>
</feature>
<dbReference type="InterPro" id="IPR045341">
    <property type="entry name" value="DUF6532"/>
</dbReference>
<evidence type="ECO:0000259" key="2">
    <source>
        <dbReference type="Pfam" id="PF20149"/>
    </source>
</evidence>
<dbReference type="Pfam" id="PF20149">
    <property type="entry name" value="DUF6532"/>
    <property type="match status" value="1"/>
</dbReference>
<proteinExistence type="predicted"/>
<dbReference type="EMBL" id="JBANRG010000049">
    <property type="protein sequence ID" value="KAK7444817.1"/>
    <property type="molecule type" value="Genomic_DNA"/>
</dbReference>
<feature type="region of interest" description="Disordered" evidence="1">
    <location>
        <begin position="235"/>
        <end position="256"/>
    </location>
</feature>
<gene>
    <name evidence="3" type="ORF">VKT23_015134</name>
</gene>
<evidence type="ECO:0000313" key="3">
    <source>
        <dbReference type="EMBL" id="KAK7444817.1"/>
    </source>
</evidence>
<protein>
    <recommendedName>
        <fullName evidence="2">DUF6532 domain-containing protein</fullName>
    </recommendedName>
</protein>